<evidence type="ECO:0000313" key="2">
    <source>
        <dbReference type="Proteomes" id="UP001213979"/>
    </source>
</evidence>
<protein>
    <submittedName>
        <fullName evidence="1">Uncharacterized protein</fullName>
    </submittedName>
</protein>
<sequence>MILLLQTRIADEEKIYITTRGVSMCLKQAFRQPYDRNNAAFPELKMSVNEYRARAYTHFIAAA</sequence>
<organism evidence="1 2">
    <name type="scientific">Anoxybacteroides rupiense</name>
    <dbReference type="NCBI Taxonomy" id="311460"/>
    <lineage>
        <taxon>Bacteria</taxon>
        <taxon>Bacillati</taxon>
        <taxon>Bacillota</taxon>
        <taxon>Bacilli</taxon>
        <taxon>Bacillales</taxon>
        <taxon>Anoxybacillaceae</taxon>
        <taxon>Anoxybacteroides</taxon>
    </lineage>
</organism>
<accession>A0ABT5W4F1</accession>
<name>A0ABT5W4F1_9BACL</name>
<proteinExistence type="predicted"/>
<keyword evidence="2" id="KW-1185">Reference proteome</keyword>
<evidence type="ECO:0000313" key="1">
    <source>
        <dbReference type="EMBL" id="MDE8564172.1"/>
    </source>
</evidence>
<dbReference type="Proteomes" id="UP001213979">
    <property type="component" value="Unassembled WGS sequence"/>
</dbReference>
<gene>
    <name evidence="1" type="ORF">PNH38_09750</name>
</gene>
<reference evidence="1 2" key="1">
    <citation type="submission" date="2023-01" db="EMBL/GenBank/DDBJ databases">
        <title>Genome-based reclassification of Anoxybacillus geothermalis as a later heterotypic synonym of Anoxybacillus rupiensis.</title>
        <authorList>
            <person name="Inan Bektas K."/>
            <person name="Canakci S."/>
            <person name="Belduz A.A."/>
            <person name="Guler H.H."/>
        </authorList>
    </citation>
    <scope>NUCLEOTIDE SEQUENCE [LARGE SCALE GENOMIC DNA]</scope>
    <source>
        <strain evidence="1 2">DSM 17127</strain>
    </source>
</reference>
<comment type="caution">
    <text evidence="1">The sequence shown here is derived from an EMBL/GenBank/DDBJ whole genome shotgun (WGS) entry which is preliminary data.</text>
</comment>
<dbReference type="EMBL" id="JAQOTG010000008">
    <property type="protein sequence ID" value="MDE8564172.1"/>
    <property type="molecule type" value="Genomic_DNA"/>
</dbReference>